<evidence type="ECO:0000313" key="2">
    <source>
        <dbReference type="EMBL" id="UFQ02241.1"/>
    </source>
</evidence>
<evidence type="ECO:0000259" key="1">
    <source>
        <dbReference type="Pfam" id="PF09327"/>
    </source>
</evidence>
<dbReference type="Pfam" id="PF09327">
    <property type="entry name" value="Phage_Tail_Tip"/>
    <property type="match status" value="2"/>
</dbReference>
<organism evidence="2 3">
    <name type="scientific">Pseudomonas fitomaticsae</name>
    <dbReference type="NCBI Taxonomy" id="2837969"/>
    <lineage>
        <taxon>Bacteria</taxon>
        <taxon>Pseudomonadati</taxon>
        <taxon>Pseudomonadota</taxon>
        <taxon>Gammaproteobacteria</taxon>
        <taxon>Pseudomonadales</taxon>
        <taxon>Pseudomonadaceae</taxon>
        <taxon>Pseudomonas</taxon>
    </lineage>
</organism>
<name>A0ABY3Q7Z0_9PSED</name>
<dbReference type="InterPro" id="IPR015406">
    <property type="entry name" value="GpJ_CSF"/>
</dbReference>
<keyword evidence="3" id="KW-1185">Reference proteome</keyword>
<accession>A0ABY3Q7Z0</accession>
<gene>
    <name evidence="2" type="ORF">KJY40_11325</name>
</gene>
<feature type="domain" description="Tip attachment protein J central straight fiber" evidence="1">
    <location>
        <begin position="190"/>
        <end position="230"/>
    </location>
</feature>
<evidence type="ECO:0000313" key="3">
    <source>
        <dbReference type="Proteomes" id="UP001162907"/>
    </source>
</evidence>
<reference evidence="2 3" key="1">
    <citation type="journal article" date="2022" name="Int. J. Syst. Evol. Microbiol.">
        <title>Pseudomonas fitomaticsae sp. nov., isolated at Marimurtra Botanical Garden in Blanes, Catalonia, Spain.</title>
        <authorList>
            <person name="Atanasov K.E."/>
            <person name="Galbis D.M."/>
            <person name="Cornado D."/>
            <person name="Serpico A."/>
            <person name="Sanchez G."/>
            <person name="Bosch M."/>
            <person name="Ferrer A."/>
            <person name="Altabella T."/>
        </authorList>
    </citation>
    <scope>NUCLEOTIDE SEQUENCE [LARGE SCALE GENOMIC DNA]</scope>
    <source>
        <strain evidence="2 3">FIT81</strain>
    </source>
</reference>
<protein>
    <submittedName>
        <fullName evidence="2">DUF1983 domain-containing protein</fullName>
    </submittedName>
</protein>
<dbReference type="EMBL" id="CP075567">
    <property type="protein sequence ID" value="UFQ02241.1"/>
    <property type="molecule type" value="Genomic_DNA"/>
</dbReference>
<proteinExistence type="predicted"/>
<dbReference type="RefSeq" id="WP_230736829.1">
    <property type="nucleotide sequence ID" value="NZ_CP075567.1"/>
</dbReference>
<dbReference type="Proteomes" id="UP001162907">
    <property type="component" value="Chromosome"/>
</dbReference>
<sequence>MQSHDYVPGVSGWKANKQTGEYEFNSCTLGSASKAPERQMVSVEIASYSKYDLPKNAANLVQFMEAELQKVPEEYRHAAEFEEFDASYGDESFSSHLFLSYSRLETEEELADRLEKAKNAGTQIKYEDGVTSVFHNGVLRYRLGNIAAPEPEHGSAEHPAKPFIVVDGTTYLNEAFIKDSTIARAKIASNWSVKMQVTQDGKYVAAGIGLGFPSQFLVSADRYVINRPAERDSQLGDALKAGGVSSMLDSMAAKISETRLGKDLLSAIEEVKVKQGAENRAISERLDALKARLDRLVLERYSEFTNLDLAQRLLADRLERLEKNSSL</sequence>
<feature type="domain" description="Tip attachment protein J central straight fiber" evidence="1">
    <location>
        <begin position="160"/>
        <end position="189"/>
    </location>
</feature>